<sequence>MSISSHPLRQANIRGPRRSQHEPPRTPRRASVTNAGSQVSRRWSNAEVEWRRRQPVIRLKTPSGFVRALSLCVAGGGINSVSQAEGGSWAGNRRPGPLR</sequence>
<evidence type="ECO:0000256" key="1">
    <source>
        <dbReference type="SAM" id="MobiDB-lite"/>
    </source>
</evidence>
<protein>
    <submittedName>
        <fullName evidence="2">Uncharacterized protein</fullName>
    </submittedName>
</protein>
<dbReference type="EMBL" id="QPFP01000016">
    <property type="protein sequence ID" value="TEB32112.1"/>
    <property type="molecule type" value="Genomic_DNA"/>
</dbReference>
<feature type="compositionally biased region" description="Polar residues" evidence="1">
    <location>
        <begin position="31"/>
        <end position="43"/>
    </location>
</feature>
<dbReference type="Proteomes" id="UP000298030">
    <property type="component" value="Unassembled WGS sequence"/>
</dbReference>
<feature type="region of interest" description="Disordered" evidence="1">
    <location>
        <begin position="1"/>
        <end position="47"/>
    </location>
</feature>
<keyword evidence="3" id="KW-1185">Reference proteome</keyword>
<evidence type="ECO:0000313" key="3">
    <source>
        <dbReference type="Proteomes" id="UP000298030"/>
    </source>
</evidence>
<accession>A0A4Y7TEW8</accession>
<name>A0A4Y7TEW8_COPMI</name>
<evidence type="ECO:0000313" key="2">
    <source>
        <dbReference type="EMBL" id="TEB32112.1"/>
    </source>
</evidence>
<comment type="caution">
    <text evidence="2">The sequence shown here is derived from an EMBL/GenBank/DDBJ whole genome shotgun (WGS) entry which is preliminary data.</text>
</comment>
<feature type="region of interest" description="Disordered" evidence="1">
    <location>
        <begin position="80"/>
        <end position="99"/>
    </location>
</feature>
<gene>
    <name evidence="2" type="ORF">FA13DRAFT_1731858</name>
</gene>
<proteinExistence type="predicted"/>
<dbReference type="AlphaFoldDB" id="A0A4Y7TEW8"/>
<organism evidence="2 3">
    <name type="scientific">Coprinellus micaceus</name>
    <name type="common">Glistening ink-cap mushroom</name>
    <name type="synonym">Coprinus micaceus</name>
    <dbReference type="NCBI Taxonomy" id="71717"/>
    <lineage>
        <taxon>Eukaryota</taxon>
        <taxon>Fungi</taxon>
        <taxon>Dikarya</taxon>
        <taxon>Basidiomycota</taxon>
        <taxon>Agaricomycotina</taxon>
        <taxon>Agaricomycetes</taxon>
        <taxon>Agaricomycetidae</taxon>
        <taxon>Agaricales</taxon>
        <taxon>Agaricineae</taxon>
        <taxon>Psathyrellaceae</taxon>
        <taxon>Coprinellus</taxon>
    </lineage>
</organism>
<reference evidence="2 3" key="1">
    <citation type="journal article" date="2019" name="Nat. Ecol. Evol.">
        <title>Megaphylogeny resolves global patterns of mushroom evolution.</title>
        <authorList>
            <person name="Varga T."/>
            <person name="Krizsan K."/>
            <person name="Foldi C."/>
            <person name="Dima B."/>
            <person name="Sanchez-Garcia M."/>
            <person name="Sanchez-Ramirez S."/>
            <person name="Szollosi G.J."/>
            <person name="Szarkandi J.G."/>
            <person name="Papp V."/>
            <person name="Albert L."/>
            <person name="Andreopoulos W."/>
            <person name="Angelini C."/>
            <person name="Antonin V."/>
            <person name="Barry K.W."/>
            <person name="Bougher N.L."/>
            <person name="Buchanan P."/>
            <person name="Buyck B."/>
            <person name="Bense V."/>
            <person name="Catcheside P."/>
            <person name="Chovatia M."/>
            <person name="Cooper J."/>
            <person name="Damon W."/>
            <person name="Desjardin D."/>
            <person name="Finy P."/>
            <person name="Geml J."/>
            <person name="Haridas S."/>
            <person name="Hughes K."/>
            <person name="Justo A."/>
            <person name="Karasinski D."/>
            <person name="Kautmanova I."/>
            <person name="Kiss B."/>
            <person name="Kocsube S."/>
            <person name="Kotiranta H."/>
            <person name="LaButti K.M."/>
            <person name="Lechner B.E."/>
            <person name="Liimatainen K."/>
            <person name="Lipzen A."/>
            <person name="Lukacs Z."/>
            <person name="Mihaltcheva S."/>
            <person name="Morgado L.N."/>
            <person name="Niskanen T."/>
            <person name="Noordeloos M.E."/>
            <person name="Ohm R.A."/>
            <person name="Ortiz-Santana B."/>
            <person name="Ovrebo C."/>
            <person name="Racz N."/>
            <person name="Riley R."/>
            <person name="Savchenko A."/>
            <person name="Shiryaev A."/>
            <person name="Soop K."/>
            <person name="Spirin V."/>
            <person name="Szebenyi C."/>
            <person name="Tomsovsky M."/>
            <person name="Tulloss R.E."/>
            <person name="Uehling J."/>
            <person name="Grigoriev I.V."/>
            <person name="Vagvolgyi C."/>
            <person name="Papp T."/>
            <person name="Martin F.M."/>
            <person name="Miettinen O."/>
            <person name="Hibbett D.S."/>
            <person name="Nagy L.G."/>
        </authorList>
    </citation>
    <scope>NUCLEOTIDE SEQUENCE [LARGE SCALE GENOMIC DNA]</scope>
    <source>
        <strain evidence="2 3">FP101781</strain>
    </source>
</reference>